<reference evidence="1 2" key="1">
    <citation type="submission" date="2020-03" db="EMBL/GenBank/DDBJ databases">
        <title>Above-ground endophytic microbial communities from plants in different locations in the United States.</title>
        <authorList>
            <person name="Frank C."/>
        </authorList>
    </citation>
    <scope>NUCLEOTIDE SEQUENCE [LARGE SCALE GENOMIC DNA]</scope>
    <source>
        <strain evidence="1 2">WW7</strain>
    </source>
</reference>
<dbReference type="RefSeq" id="WP_166781546.1">
    <property type="nucleotide sequence ID" value="NZ_JAAOYO010000005.1"/>
</dbReference>
<organism evidence="1 2">
    <name type="scientific">Curtobacterium salicis</name>
    <dbReference type="NCBI Taxonomy" id="1779862"/>
    <lineage>
        <taxon>Bacteria</taxon>
        <taxon>Bacillati</taxon>
        <taxon>Actinomycetota</taxon>
        <taxon>Actinomycetes</taxon>
        <taxon>Micrococcales</taxon>
        <taxon>Microbacteriaceae</taxon>
        <taxon>Curtobacterium</taxon>
    </lineage>
</organism>
<keyword evidence="2" id="KW-1185">Reference proteome</keyword>
<evidence type="ECO:0000313" key="2">
    <source>
        <dbReference type="Proteomes" id="UP001318300"/>
    </source>
</evidence>
<dbReference type="EMBL" id="JAAOYO010000005">
    <property type="protein sequence ID" value="NII42571.1"/>
    <property type="molecule type" value="Genomic_DNA"/>
</dbReference>
<proteinExistence type="predicted"/>
<gene>
    <name evidence="1" type="ORF">E9228_003240</name>
</gene>
<name>A0ABX0TAN3_9MICO</name>
<sequence length="83" mass="9123">MIGLPFSSIFEKTSALVAELDAADQVRVLFERDASAIKKTMEESVGEPWHCCGSAFTDERHRAHLRALGPQPHCVAGQMTHDS</sequence>
<accession>A0ABX0TAN3</accession>
<dbReference type="Proteomes" id="UP001318300">
    <property type="component" value="Unassembled WGS sequence"/>
</dbReference>
<protein>
    <submittedName>
        <fullName evidence="1">Uncharacterized protein</fullName>
    </submittedName>
</protein>
<evidence type="ECO:0000313" key="1">
    <source>
        <dbReference type="EMBL" id="NII42571.1"/>
    </source>
</evidence>
<comment type="caution">
    <text evidence="1">The sequence shown here is derived from an EMBL/GenBank/DDBJ whole genome shotgun (WGS) entry which is preliminary data.</text>
</comment>